<dbReference type="InterPro" id="IPR036390">
    <property type="entry name" value="WH_DNA-bd_sf"/>
</dbReference>
<dbReference type="SUPFAM" id="SSF46785">
    <property type="entry name" value="Winged helix' DNA-binding domain"/>
    <property type="match status" value="1"/>
</dbReference>
<dbReference type="AlphaFoldDB" id="A0A9E8MNZ4"/>
<protein>
    <submittedName>
        <fullName evidence="1">DUF3253 domain-containing protein</fullName>
    </submittedName>
</protein>
<accession>A0A9E8MNZ4</accession>
<dbReference type="Gene3D" id="1.10.10.10">
    <property type="entry name" value="Winged helix-like DNA-binding domain superfamily/Winged helix DNA-binding domain"/>
    <property type="match status" value="1"/>
</dbReference>
<dbReference type="PANTHER" id="PTHR37463:SF1">
    <property type="entry name" value="DUF2256 DOMAIN-CONTAINING PROTEIN"/>
    <property type="match status" value="1"/>
</dbReference>
<dbReference type="Pfam" id="PF11625">
    <property type="entry name" value="DUF3253"/>
    <property type="match status" value="1"/>
</dbReference>
<organism evidence="1 2">
    <name type="scientific">Microcella daejeonensis</name>
    <dbReference type="NCBI Taxonomy" id="2994971"/>
    <lineage>
        <taxon>Bacteria</taxon>
        <taxon>Bacillati</taxon>
        <taxon>Actinomycetota</taxon>
        <taxon>Actinomycetes</taxon>
        <taxon>Micrococcales</taxon>
        <taxon>Microbacteriaceae</taxon>
        <taxon>Microcella</taxon>
    </lineage>
</organism>
<sequence>MGRKRRTSDAAAEARADKTCASCGRRIEWRAAWARDWEAVRYCSDACRARKVRPVDRALEESIRSLLAQRAHDATICPSEAARAVAAAEGASGGTEDEAWRALMEPARRAARRLVAAGEVEITQGGRVVDPSTAKGPIRVRRAR</sequence>
<proteinExistence type="predicted"/>
<dbReference type="Pfam" id="PF10013">
    <property type="entry name" value="DUF2256"/>
    <property type="match status" value="1"/>
</dbReference>
<gene>
    <name evidence="1" type="ORF">OVN18_04195</name>
</gene>
<dbReference type="PANTHER" id="PTHR37463">
    <property type="entry name" value="GSL3115 PROTEIN"/>
    <property type="match status" value="1"/>
</dbReference>
<dbReference type="EMBL" id="CP113089">
    <property type="protein sequence ID" value="WAB82216.1"/>
    <property type="molecule type" value="Genomic_DNA"/>
</dbReference>
<name>A0A9E8MNZ4_9MICO</name>
<dbReference type="RefSeq" id="WP_267782157.1">
    <property type="nucleotide sequence ID" value="NZ_CP113089.1"/>
</dbReference>
<dbReference type="InterPro" id="IPR021660">
    <property type="entry name" value="DUF3253"/>
</dbReference>
<evidence type="ECO:0000313" key="2">
    <source>
        <dbReference type="Proteomes" id="UP001164706"/>
    </source>
</evidence>
<evidence type="ECO:0000313" key="1">
    <source>
        <dbReference type="EMBL" id="WAB82216.1"/>
    </source>
</evidence>
<reference evidence="1" key="1">
    <citation type="submission" date="2022-11" db="EMBL/GenBank/DDBJ databases">
        <title>Description of Microcella daejonensis nov. sp, isolated from riverside soil.</title>
        <authorList>
            <person name="Molina K.M."/>
            <person name="Kim S.B."/>
        </authorList>
    </citation>
    <scope>NUCLEOTIDE SEQUENCE</scope>
    <source>
        <strain evidence="1">MMS21-STM12</strain>
    </source>
</reference>
<dbReference type="InterPro" id="IPR017136">
    <property type="entry name" value="UCP037205"/>
</dbReference>
<dbReference type="Proteomes" id="UP001164706">
    <property type="component" value="Chromosome"/>
</dbReference>
<dbReference type="InterPro" id="IPR036388">
    <property type="entry name" value="WH-like_DNA-bd_sf"/>
</dbReference>
<dbReference type="KEGG" id="mdb:OVN18_04195"/>
<keyword evidence="2" id="KW-1185">Reference proteome</keyword>